<sequence>MFKNNISNLYDNMISLFKCSVKNNFTDSKEKVCIIYTRERIMKEFGVSKPTAIKMVKELKNLGLIEEKRQWFGKPNLIYLTYNKELEQILNNEELKHTIGYVEQKKCNYKQMKKENSKKVNYEVSVDDEIEEIKNQIEELSSRLLDLEKRKQKTAHNRQNKGDLIEDRYKTSKKNKRPLKNDYNAPTSQNTKKNDEEKAKIKDEADEVIKKFKDNIEYDLIKNDKIYNQSNSNLLENFVEIIKIALSSKSVRVNRQEISSKVFAERILKLNQFHIEYVVECITKLKTKIRNIPAYVLTSIYNSYTTIDMYYDNLLCTAN</sequence>
<dbReference type="InterPro" id="IPR046059">
    <property type="entry name" value="DUF6017"/>
</dbReference>
<evidence type="ECO:0000259" key="3">
    <source>
        <dbReference type="Pfam" id="PF19481"/>
    </source>
</evidence>
<organism evidence="4 5">
    <name type="scientific">Criibacterium bergeronii</name>
    <dbReference type="NCBI Taxonomy" id="1871336"/>
    <lineage>
        <taxon>Bacteria</taxon>
        <taxon>Bacillati</taxon>
        <taxon>Bacillota</taxon>
        <taxon>Clostridia</taxon>
        <taxon>Peptostreptococcales</taxon>
        <taxon>Filifactoraceae</taxon>
        <taxon>Criibacterium</taxon>
    </lineage>
</organism>
<dbReference type="RefSeq" id="WP_144398822.1">
    <property type="nucleotide sequence ID" value="NZ_VJXW01000023.1"/>
</dbReference>
<evidence type="ECO:0000313" key="4">
    <source>
        <dbReference type="EMBL" id="TRW22903.1"/>
    </source>
</evidence>
<dbReference type="InterPro" id="IPR036390">
    <property type="entry name" value="WH_DNA-bd_sf"/>
</dbReference>
<feature type="compositionally biased region" description="Basic residues" evidence="1">
    <location>
        <begin position="150"/>
        <end position="159"/>
    </location>
</feature>
<dbReference type="Pfam" id="PF19481">
    <property type="entry name" value="DUF6017"/>
    <property type="match status" value="1"/>
</dbReference>
<name>A0A552UXE0_9FIRM</name>
<reference evidence="4 5" key="1">
    <citation type="submission" date="2019-07" db="EMBL/GenBank/DDBJ databases">
        <title>Criibacterium bergeronii gen. nov., sp. nov. isolated from human clinical samples.</title>
        <authorList>
            <person name="Maheux A.F."/>
            <person name="Boudreau D.K."/>
            <person name="Berube E."/>
            <person name="Brodeur S."/>
            <person name="Bernard K.A."/>
            <person name="Abed J.Y."/>
            <person name="Ducrey E."/>
            <person name="Guay E.F."/>
            <person name="Raymond F."/>
            <person name="Corbeil J."/>
            <person name="Domingo M.-C."/>
            <person name="Roy P.H."/>
            <person name="Boissinot M."/>
            <person name="Tocheva E.I."/>
            <person name="Omar R.F."/>
        </authorList>
    </citation>
    <scope>NUCLEOTIDE SEQUENCE [LARGE SCALE GENOMIC DNA]</scope>
    <source>
        <strain evidence="4 5">CCRI-24246</strain>
    </source>
</reference>
<evidence type="ECO:0000259" key="2">
    <source>
        <dbReference type="Pfam" id="PF06970"/>
    </source>
</evidence>
<dbReference type="Pfam" id="PF06970">
    <property type="entry name" value="RepA_N"/>
    <property type="match status" value="1"/>
</dbReference>
<comment type="caution">
    <text evidence="4">The sequence shown here is derived from an EMBL/GenBank/DDBJ whole genome shotgun (WGS) entry which is preliminary data.</text>
</comment>
<proteinExistence type="predicted"/>
<gene>
    <name evidence="4" type="ORF">FL857_10865</name>
</gene>
<accession>A0A552UXE0</accession>
<feature type="domain" description="Replication initiator A N-terminal" evidence="2">
    <location>
        <begin position="10"/>
        <end position="59"/>
    </location>
</feature>
<dbReference type="Proteomes" id="UP000319424">
    <property type="component" value="Unassembled WGS sequence"/>
</dbReference>
<dbReference type="InterPro" id="IPR010724">
    <property type="entry name" value="RepA_N"/>
</dbReference>
<dbReference type="AlphaFoldDB" id="A0A552UXE0"/>
<dbReference type="CDD" id="cd00090">
    <property type="entry name" value="HTH_ARSR"/>
    <property type="match status" value="1"/>
</dbReference>
<dbReference type="EMBL" id="VJXW01000023">
    <property type="protein sequence ID" value="TRW22903.1"/>
    <property type="molecule type" value="Genomic_DNA"/>
</dbReference>
<feature type="region of interest" description="Disordered" evidence="1">
    <location>
        <begin position="150"/>
        <end position="199"/>
    </location>
</feature>
<feature type="domain" description="DUF6017" evidence="3">
    <location>
        <begin position="199"/>
        <end position="314"/>
    </location>
</feature>
<protein>
    <submittedName>
        <fullName evidence="4">Uncharacterized protein</fullName>
    </submittedName>
</protein>
<dbReference type="InterPro" id="IPR011991">
    <property type="entry name" value="ArsR-like_HTH"/>
</dbReference>
<dbReference type="OrthoDB" id="9799482at2"/>
<evidence type="ECO:0000256" key="1">
    <source>
        <dbReference type="SAM" id="MobiDB-lite"/>
    </source>
</evidence>
<evidence type="ECO:0000313" key="5">
    <source>
        <dbReference type="Proteomes" id="UP000319424"/>
    </source>
</evidence>
<dbReference type="SUPFAM" id="SSF46785">
    <property type="entry name" value="Winged helix' DNA-binding domain"/>
    <property type="match status" value="1"/>
</dbReference>
<feature type="compositionally biased region" description="Basic and acidic residues" evidence="1">
    <location>
        <begin position="160"/>
        <end position="170"/>
    </location>
</feature>